<organism evidence="1 2">
    <name type="scientific">Flavimaribacter sediminis</name>
    <dbReference type="NCBI Taxonomy" id="2865987"/>
    <lineage>
        <taxon>Bacteria</taxon>
        <taxon>Pseudomonadati</taxon>
        <taxon>Pseudomonadota</taxon>
        <taxon>Alphaproteobacteria</taxon>
        <taxon>Hyphomicrobiales</taxon>
        <taxon>Rhizobiaceae</taxon>
        <taxon>Flavimaribacter</taxon>
    </lineage>
</organism>
<protein>
    <submittedName>
        <fullName evidence="1">Uncharacterized protein</fullName>
    </submittedName>
</protein>
<evidence type="ECO:0000313" key="1">
    <source>
        <dbReference type="EMBL" id="MBW8640485.1"/>
    </source>
</evidence>
<dbReference type="EMBL" id="JAICBX010000006">
    <property type="protein sequence ID" value="MBW8640485.1"/>
    <property type="molecule type" value="Genomic_DNA"/>
</dbReference>
<comment type="caution">
    <text evidence="1">The sequence shown here is derived from an EMBL/GenBank/DDBJ whole genome shotgun (WGS) entry which is preliminary data.</text>
</comment>
<dbReference type="AlphaFoldDB" id="A0AAE2ZTC8"/>
<dbReference type="RefSeq" id="WP_220231203.1">
    <property type="nucleotide sequence ID" value="NZ_JAICBX010000006.1"/>
</dbReference>
<reference evidence="1" key="1">
    <citation type="submission" date="2021-08" db="EMBL/GenBank/DDBJ databases">
        <title>Hoeflea bacterium WL0058 sp. nov., isolated from the sediment.</title>
        <authorList>
            <person name="Wang L."/>
            <person name="Zhang D."/>
        </authorList>
    </citation>
    <scope>NUCLEOTIDE SEQUENCE</scope>
    <source>
        <strain evidence="1">WL0058</strain>
    </source>
</reference>
<dbReference type="Proteomes" id="UP001196509">
    <property type="component" value="Unassembled WGS sequence"/>
</dbReference>
<sequence>MTPAYHSLSTGKDGGERRDRRAFAELQASYRRLFFETGATRRDQEIVLSDLAAYSGYFFAQTHEKSADALREANAMRRVFARIIRLGLSPDGDLSALYRAAAAELIADQEEGVTL</sequence>
<gene>
    <name evidence="1" type="ORF">K1W69_25055</name>
</gene>
<name>A0AAE2ZTC8_9HYPH</name>
<proteinExistence type="predicted"/>
<keyword evidence="2" id="KW-1185">Reference proteome</keyword>
<accession>A0AAE2ZTC8</accession>
<evidence type="ECO:0000313" key="2">
    <source>
        <dbReference type="Proteomes" id="UP001196509"/>
    </source>
</evidence>